<dbReference type="AlphaFoldDB" id="A0A974H225"/>
<accession>A0A974H225</accession>
<evidence type="ECO:0000313" key="2">
    <source>
        <dbReference type="Proteomes" id="UP000694892"/>
    </source>
</evidence>
<dbReference type="EMBL" id="CM004483">
    <property type="protein sequence ID" value="OCT61625.1"/>
    <property type="molecule type" value="Genomic_DNA"/>
</dbReference>
<protein>
    <submittedName>
        <fullName evidence="1">Uncharacterized protein</fullName>
    </submittedName>
</protein>
<gene>
    <name evidence="1" type="ORF">XELAEV_18047653mg</name>
</gene>
<name>A0A974H225_XENLA</name>
<proteinExistence type="predicted"/>
<organism evidence="1 2">
    <name type="scientific">Xenopus laevis</name>
    <name type="common">African clawed frog</name>
    <dbReference type="NCBI Taxonomy" id="8355"/>
    <lineage>
        <taxon>Eukaryota</taxon>
        <taxon>Metazoa</taxon>
        <taxon>Chordata</taxon>
        <taxon>Craniata</taxon>
        <taxon>Vertebrata</taxon>
        <taxon>Euteleostomi</taxon>
        <taxon>Amphibia</taxon>
        <taxon>Batrachia</taxon>
        <taxon>Anura</taxon>
        <taxon>Pipoidea</taxon>
        <taxon>Pipidae</taxon>
        <taxon>Xenopodinae</taxon>
        <taxon>Xenopus</taxon>
        <taxon>Xenopus</taxon>
    </lineage>
</organism>
<dbReference type="Proteomes" id="UP000694892">
    <property type="component" value="Chromosome 9_10S"/>
</dbReference>
<evidence type="ECO:0000313" key="1">
    <source>
        <dbReference type="EMBL" id="OCT61625.1"/>
    </source>
</evidence>
<reference evidence="2" key="1">
    <citation type="journal article" date="2016" name="Nature">
        <title>Genome evolution in the allotetraploid frog Xenopus laevis.</title>
        <authorList>
            <person name="Session A.M."/>
            <person name="Uno Y."/>
            <person name="Kwon T."/>
            <person name="Chapman J.A."/>
            <person name="Toyoda A."/>
            <person name="Takahashi S."/>
            <person name="Fukui A."/>
            <person name="Hikosaka A."/>
            <person name="Suzuki A."/>
            <person name="Kondo M."/>
            <person name="van Heeringen S.J."/>
            <person name="Quigley I."/>
            <person name="Heinz S."/>
            <person name="Ogino H."/>
            <person name="Ochi H."/>
            <person name="Hellsten U."/>
            <person name="Lyons J.B."/>
            <person name="Simakov O."/>
            <person name="Putnam N."/>
            <person name="Stites J."/>
            <person name="Kuroki Y."/>
            <person name="Tanaka T."/>
            <person name="Michiue T."/>
            <person name="Watanabe M."/>
            <person name="Bogdanovic O."/>
            <person name="Lister R."/>
            <person name="Georgiou G."/>
            <person name="Paranjpe S.S."/>
            <person name="van Kruijsbergen I."/>
            <person name="Shu S."/>
            <person name="Carlson J."/>
            <person name="Kinoshita T."/>
            <person name="Ohta Y."/>
            <person name="Mawaribuchi S."/>
            <person name="Jenkins J."/>
            <person name="Grimwood J."/>
            <person name="Schmutz J."/>
            <person name="Mitros T."/>
            <person name="Mozaffari S.V."/>
            <person name="Suzuki Y."/>
            <person name="Haramoto Y."/>
            <person name="Yamamoto T.S."/>
            <person name="Takagi C."/>
            <person name="Heald R."/>
            <person name="Miller K."/>
            <person name="Haudenschild C."/>
            <person name="Kitzman J."/>
            <person name="Nakayama T."/>
            <person name="Izutsu Y."/>
            <person name="Robert J."/>
            <person name="Fortriede J."/>
            <person name="Burns K."/>
            <person name="Lotay V."/>
            <person name="Karimi K."/>
            <person name="Yasuoka Y."/>
            <person name="Dichmann D.S."/>
            <person name="Flajnik M.F."/>
            <person name="Houston D.W."/>
            <person name="Shendure J."/>
            <person name="DuPasquier L."/>
            <person name="Vize P.D."/>
            <person name="Zorn A.M."/>
            <person name="Ito M."/>
            <person name="Marcotte E.M."/>
            <person name="Wallingford J.B."/>
            <person name="Ito Y."/>
            <person name="Asashima M."/>
            <person name="Ueno N."/>
            <person name="Matsuda Y."/>
            <person name="Veenstra G.J."/>
            <person name="Fujiyama A."/>
            <person name="Harland R.M."/>
            <person name="Taira M."/>
            <person name="Rokhsar D.S."/>
        </authorList>
    </citation>
    <scope>NUCLEOTIDE SEQUENCE [LARGE SCALE GENOMIC DNA]</scope>
    <source>
        <strain evidence="2">J</strain>
    </source>
</reference>
<sequence>MGLDPYCPDVWMSSESFKGAIDGESAVEFFLCCAGFLSVLLQSPSVRFGDHFCSCQWSSVPVGKTSHGLVSLIPLKIRGY</sequence>